<dbReference type="HOGENOM" id="CLU_067755_0_1_9"/>
<feature type="transmembrane region" description="Helical" evidence="1">
    <location>
        <begin position="103"/>
        <end position="120"/>
    </location>
</feature>
<proteinExistence type="predicted"/>
<evidence type="ECO:0000259" key="2">
    <source>
        <dbReference type="Pfam" id="PF07786"/>
    </source>
</evidence>
<protein>
    <recommendedName>
        <fullName evidence="2">Heparan-alpha-glucosaminide N-acetyltransferase catalytic domain-containing protein</fullName>
    </recommendedName>
</protein>
<evidence type="ECO:0000313" key="4">
    <source>
        <dbReference type="Proteomes" id="UP000032431"/>
    </source>
</evidence>
<feature type="transmembrane region" description="Helical" evidence="1">
    <location>
        <begin position="80"/>
        <end position="97"/>
    </location>
</feature>
<dbReference type="STRING" id="29343.CCDG5_1815"/>
<reference evidence="4" key="1">
    <citation type="submission" date="2014-07" db="EMBL/GenBank/DDBJ databases">
        <authorList>
            <person name="Wibberg D."/>
        </authorList>
    </citation>
    <scope>NUCLEOTIDE SEQUENCE [LARGE SCALE GENOMIC DNA]</scope>
    <source>
        <strain evidence="4">DG5</strain>
    </source>
</reference>
<name>A0A078KR90_9FIRM</name>
<evidence type="ECO:0000313" key="3">
    <source>
        <dbReference type="EMBL" id="CDZ24913.1"/>
    </source>
</evidence>
<feature type="domain" description="Heparan-alpha-glucosaminide N-acetyltransferase catalytic" evidence="2">
    <location>
        <begin position="10"/>
        <end position="240"/>
    </location>
</feature>
<keyword evidence="1" id="KW-1133">Transmembrane helix</keyword>
<sequence>MGVIIHKNNRIDSLDAIRGVAILAMVFYHALYDIDDIFGYHIPILDTLLFEIVRQPFTWAFILLAGISSRFSHNNIKRGLRVLFFGLVVTAVTVILIPSQSIYFGILHFMGIAILLFELIKPACDRIPRKVAFLIWSFLFAITFTMPESHVIGFPGLIGIALPEFLQNTPHLYALGFPDANFFSADYFPMIPWFFMFLIGTVIGVPIKNRRLPEKFYTVRVPFLAAAGRNTLLIYVLHQPIIYGLLYVIFNVFFK</sequence>
<dbReference type="OrthoDB" id="9807591at2"/>
<feature type="transmembrane region" description="Helical" evidence="1">
    <location>
        <begin position="232"/>
        <end position="254"/>
    </location>
</feature>
<feature type="transmembrane region" description="Helical" evidence="1">
    <location>
        <begin position="132"/>
        <end position="162"/>
    </location>
</feature>
<accession>A0A078KR90</accession>
<evidence type="ECO:0000256" key="1">
    <source>
        <dbReference type="SAM" id="Phobius"/>
    </source>
</evidence>
<dbReference type="KEGG" id="ccel:CCDG5_1815"/>
<dbReference type="Pfam" id="PF07786">
    <property type="entry name" value="HGSNAT_cat"/>
    <property type="match status" value="1"/>
</dbReference>
<organism evidence="3 4">
    <name type="scientific">[Clostridium] cellulosi</name>
    <dbReference type="NCBI Taxonomy" id="29343"/>
    <lineage>
        <taxon>Bacteria</taxon>
        <taxon>Bacillati</taxon>
        <taxon>Bacillota</taxon>
        <taxon>Clostridia</taxon>
        <taxon>Eubacteriales</taxon>
        <taxon>Oscillospiraceae</taxon>
        <taxon>Oscillospiraceae incertae sedis</taxon>
    </lineage>
</organism>
<dbReference type="EMBL" id="LM995447">
    <property type="protein sequence ID" value="CDZ24913.1"/>
    <property type="molecule type" value="Genomic_DNA"/>
</dbReference>
<dbReference type="Proteomes" id="UP000032431">
    <property type="component" value="Chromosome I"/>
</dbReference>
<dbReference type="AlphaFoldDB" id="A0A078KR90"/>
<dbReference type="PATRIC" id="fig|29343.3.peg.1905"/>
<keyword evidence="1" id="KW-0472">Membrane</keyword>
<keyword evidence="1" id="KW-0812">Transmembrane</keyword>
<gene>
    <name evidence="3" type="ORF">CCDG5_1815</name>
</gene>
<keyword evidence="4" id="KW-1185">Reference proteome</keyword>
<feature type="transmembrane region" description="Helical" evidence="1">
    <location>
        <begin position="187"/>
        <end position="207"/>
    </location>
</feature>
<dbReference type="InterPro" id="IPR012429">
    <property type="entry name" value="HGSNAT_cat"/>
</dbReference>